<dbReference type="EMBL" id="CP002629">
    <property type="protein sequence ID" value="AEB10471.1"/>
    <property type="molecule type" value="Genomic_DNA"/>
</dbReference>
<organism evidence="2 3">
    <name type="scientific">Desulfobacca acetoxidans (strain ATCC 700848 / DSM 11109 / ASRB2)</name>
    <dbReference type="NCBI Taxonomy" id="880072"/>
    <lineage>
        <taxon>Bacteria</taxon>
        <taxon>Pseudomonadati</taxon>
        <taxon>Thermodesulfobacteriota</taxon>
        <taxon>Desulfobaccia</taxon>
        <taxon>Desulfobaccales</taxon>
        <taxon>Desulfobaccaceae</taxon>
        <taxon>Desulfobacca</taxon>
    </lineage>
</organism>
<dbReference type="AlphaFoldDB" id="F2NIJ6"/>
<evidence type="ECO:0000259" key="1">
    <source>
        <dbReference type="Pfam" id="PF00483"/>
    </source>
</evidence>
<dbReference type="Gene3D" id="3.90.550.10">
    <property type="entry name" value="Spore Coat Polysaccharide Biosynthesis Protein SpsA, Chain A"/>
    <property type="match status" value="1"/>
</dbReference>
<dbReference type="InterPro" id="IPR005835">
    <property type="entry name" value="NTP_transferase_dom"/>
</dbReference>
<dbReference type="GO" id="GO:0004475">
    <property type="term" value="F:mannose-1-phosphate guanylyltransferase (GTP) activity"/>
    <property type="evidence" value="ECO:0007669"/>
    <property type="project" value="UniProtKB-EC"/>
</dbReference>
<dbReference type="Proteomes" id="UP000000483">
    <property type="component" value="Chromosome"/>
</dbReference>
<evidence type="ECO:0000313" key="3">
    <source>
        <dbReference type="Proteomes" id="UP000000483"/>
    </source>
</evidence>
<dbReference type="InterPro" id="IPR050486">
    <property type="entry name" value="Mannose-1P_guanyltransferase"/>
</dbReference>
<dbReference type="HOGENOM" id="CLU_029499_2_0_7"/>
<gene>
    <name evidence="2" type="ordered locus">Desac_2656</name>
</gene>
<dbReference type="STRING" id="880072.Desac_2656"/>
<proteinExistence type="predicted"/>
<dbReference type="Pfam" id="PF00483">
    <property type="entry name" value="NTP_transferase"/>
    <property type="match status" value="1"/>
</dbReference>
<keyword evidence="2" id="KW-0808">Transferase</keyword>
<sequence>MRAVILAGGKGIRLAPLTEVFPKPLVPVGGMPIMEIVIRQLKFHGFTRITLAVGYLADLIQAYFQDGSKWGVSITYSREATPLGTAGPLALIDDLNETFLVMNADVLTSLDYLDLINFHRSHGGIATIGTNKKHVKIDLGVIVTNGLHTIQDYIEKPTTDYQVSMGVYIFEPRVLDFIRGKGYLDFPDLVKTLLKAGLPIKSYPFQGYWMDIGRHDDYAQASEEFLQMKDVVLPGLQCETSSS</sequence>
<dbReference type="RefSeq" id="WP_013707580.1">
    <property type="nucleotide sequence ID" value="NC_015388.1"/>
</dbReference>
<dbReference type="eggNOG" id="COG1208">
    <property type="taxonomic scope" value="Bacteria"/>
</dbReference>
<feature type="domain" description="Nucleotidyl transferase" evidence="1">
    <location>
        <begin position="3"/>
        <end position="226"/>
    </location>
</feature>
<protein>
    <submittedName>
        <fullName evidence="2">Mannose-1-phosphate guanylyltransferase</fullName>
        <ecNumber evidence="2">2.7.7.13</ecNumber>
    </submittedName>
</protein>
<name>F2NIJ6_DESAR</name>
<dbReference type="PANTHER" id="PTHR22572">
    <property type="entry name" value="SUGAR-1-PHOSPHATE GUANYL TRANSFERASE"/>
    <property type="match status" value="1"/>
</dbReference>
<keyword evidence="3" id="KW-1185">Reference proteome</keyword>
<accession>F2NIJ6</accession>
<dbReference type="InterPro" id="IPR029044">
    <property type="entry name" value="Nucleotide-diphossugar_trans"/>
</dbReference>
<reference evidence="3" key="2">
    <citation type="submission" date="2011-03" db="EMBL/GenBank/DDBJ databases">
        <title>The complete genome of Desulfobacca acetoxidans DSM 11109.</title>
        <authorList>
            <consortium name="US DOE Joint Genome Institute (JGI-PGF)"/>
            <person name="Lucas S."/>
            <person name="Copeland A."/>
            <person name="Lapidus A."/>
            <person name="Bruce D."/>
            <person name="Goodwin L."/>
            <person name="Pitluck S."/>
            <person name="Peters L."/>
            <person name="Kyrpides N."/>
            <person name="Mavromatis K."/>
            <person name="Ivanova N."/>
            <person name="Ovchinnikova G."/>
            <person name="Teshima H."/>
            <person name="Detter J.C."/>
            <person name="Han C."/>
            <person name="Land M."/>
            <person name="Hauser L."/>
            <person name="Markowitz V."/>
            <person name="Cheng J.-F."/>
            <person name="Hugenholtz P."/>
            <person name="Woyke T."/>
            <person name="Wu D."/>
            <person name="Spring S."/>
            <person name="Schueler E."/>
            <person name="Brambilla E."/>
            <person name="Klenk H.-P."/>
            <person name="Eisen J.A."/>
        </authorList>
    </citation>
    <scope>NUCLEOTIDE SEQUENCE [LARGE SCALE GENOMIC DNA]</scope>
    <source>
        <strain evidence="3">ATCC 700848 / DSM 11109 / ASRB2</strain>
    </source>
</reference>
<evidence type="ECO:0000313" key="2">
    <source>
        <dbReference type="EMBL" id="AEB10471.1"/>
    </source>
</evidence>
<dbReference type="SUPFAM" id="SSF53448">
    <property type="entry name" value="Nucleotide-diphospho-sugar transferases"/>
    <property type="match status" value="1"/>
</dbReference>
<dbReference type="EC" id="2.7.7.13" evidence="2"/>
<reference evidence="2 3" key="1">
    <citation type="journal article" date="2011" name="Stand. Genomic Sci.">
        <title>Complete genome sequence of the acetate-degrading sulfate reducer Desulfobacca acetoxidans type strain (ASRB2).</title>
        <authorList>
            <person name="Goker M."/>
            <person name="Teshima H."/>
            <person name="Lapidus A."/>
            <person name="Nolan M."/>
            <person name="Lucas S."/>
            <person name="Hammon N."/>
            <person name="Deshpande S."/>
            <person name="Cheng J.F."/>
            <person name="Tapia R."/>
            <person name="Han C."/>
            <person name="Goodwin L."/>
            <person name="Pitluck S."/>
            <person name="Huntemann M."/>
            <person name="Liolios K."/>
            <person name="Ivanova N."/>
            <person name="Pagani I."/>
            <person name="Mavromatis K."/>
            <person name="Ovchinikova G."/>
            <person name="Pati A."/>
            <person name="Chen A."/>
            <person name="Palaniappan K."/>
            <person name="Land M."/>
            <person name="Hauser L."/>
            <person name="Brambilla E.M."/>
            <person name="Rohde M."/>
            <person name="Spring S."/>
            <person name="Detter J.C."/>
            <person name="Woyke T."/>
            <person name="Bristow J."/>
            <person name="Eisen J.A."/>
            <person name="Markowitz V."/>
            <person name="Hugenholtz P."/>
            <person name="Kyrpides N.C."/>
            <person name="Klenk H.P."/>
        </authorList>
    </citation>
    <scope>NUCLEOTIDE SEQUENCE [LARGE SCALE GENOMIC DNA]</scope>
    <source>
        <strain evidence="3">ATCC 700848 / DSM 11109 / ASRB2</strain>
    </source>
</reference>
<keyword evidence="2" id="KW-0548">Nucleotidyltransferase</keyword>
<dbReference type="OrthoDB" id="9788272at2"/>
<dbReference type="KEGG" id="dao:Desac_2656"/>